<evidence type="ECO:0000256" key="1">
    <source>
        <dbReference type="SAM" id="MobiDB-lite"/>
    </source>
</evidence>
<feature type="compositionally biased region" description="Basic and acidic residues" evidence="1">
    <location>
        <begin position="69"/>
        <end position="86"/>
    </location>
</feature>
<evidence type="ECO:0000313" key="3">
    <source>
        <dbReference type="Proteomes" id="UP000092460"/>
    </source>
</evidence>
<keyword evidence="3" id="KW-1185">Reference proteome</keyword>
<name>A0A1B0B1X4_9MUSC</name>
<feature type="region of interest" description="Disordered" evidence="1">
    <location>
        <begin position="65"/>
        <end position="99"/>
    </location>
</feature>
<evidence type="ECO:0000313" key="2">
    <source>
        <dbReference type="EnsemblMetazoa" id="GPPI016210-PA"/>
    </source>
</evidence>
<reference evidence="3" key="1">
    <citation type="submission" date="2015-01" db="EMBL/GenBank/DDBJ databases">
        <authorList>
            <person name="Aksoy S."/>
            <person name="Warren W."/>
            <person name="Wilson R.K."/>
        </authorList>
    </citation>
    <scope>NUCLEOTIDE SEQUENCE [LARGE SCALE GENOMIC DNA]</scope>
    <source>
        <strain evidence="3">IAEA</strain>
    </source>
</reference>
<reference evidence="2" key="2">
    <citation type="submission" date="2020-05" db="UniProtKB">
        <authorList>
            <consortium name="EnsemblMetazoa"/>
        </authorList>
    </citation>
    <scope>IDENTIFICATION</scope>
    <source>
        <strain evidence="2">IAEA</strain>
    </source>
</reference>
<proteinExistence type="predicted"/>
<accession>A0A1B0B1X4</accession>
<dbReference type="AlphaFoldDB" id="A0A1B0B1X4"/>
<dbReference type="VEuPathDB" id="VectorBase:GPPI016210"/>
<dbReference type="EMBL" id="JXJN01007359">
    <property type="status" value="NOT_ANNOTATED_CDS"/>
    <property type="molecule type" value="Genomic_DNA"/>
</dbReference>
<dbReference type="EnsemblMetazoa" id="GPPI016210-RA">
    <property type="protein sequence ID" value="GPPI016210-PA"/>
    <property type="gene ID" value="GPPI016210"/>
</dbReference>
<protein>
    <submittedName>
        <fullName evidence="2">Uncharacterized protein</fullName>
    </submittedName>
</protein>
<dbReference type="Proteomes" id="UP000092460">
    <property type="component" value="Unassembled WGS sequence"/>
</dbReference>
<organism evidence="2 3">
    <name type="scientific">Glossina palpalis gambiensis</name>
    <dbReference type="NCBI Taxonomy" id="67801"/>
    <lineage>
        <taxon>Eukaryota</taxon>
        <taxon>Metazoa</taxon>
        <taxon>Ecdysozoa</taxon>
        <taxon>Arthropoda</taxon>
        <taxon>Hexapoda</taxon>
        <taxon>Insecta</taxon>
        <taxon>Pterygota</taxon>
        <taxon>Neoptera</taxon>
        <taxon>Endopterygota</taxon>
        <taxon>Diptera</taxon>
        <taxon>Brachycera</taxon>
        <taxon>Muscomorpha</taxon>
        <taxon>Hippoboscoidea</taxon>
        <taxon>Glossinidae</taxon>
        <taxon>Glossina</taxon>
    </lineage>
</organism>
<sequence>MDNKSADTYKKKNTVAKGIPNKDLLKELHQFRNDLADAICTMGSYINCNLNKAFHEIKHNGLIDSGFQPDKESWTDKSGKRKENTVHGRTSPAAGAFVD</sequence>